<protein>
    <submittedName>
        <fullName evidence="1">Uncharacterized protein</fullName>
    </submittedName>
</protein>
<evidence type="ECO:0000313" key="2">
    <source>
        <dbReference type="Proteomes" id="UP000708338"/>
    </source>
</evidence>
<name>A0AA41FIQ0_9FIRM</name>
<comment type="caution">
    <text evidence="1">The sequence shown here is derived from an EMBL/GenBank/DDBJ whole genome shotgun (WGS) entry which is preliminary data.</text>
</comment>
<dbReference type="EMBL" id="WQPS01000043">
    <property type="protein sequence ID" value="MBT9812059.1"/>
    <property type="molecule type" value="Genomic_DNA"/>
</dbReference>
<organism evidence="1 2">
    <name type="scientific">Enterocloster citroniae</name>
    <dbReference type="NCBI Taxonomy" id="358743"/>
    <lineage>
        <taxon>Bacteria</taxon>
        <taxon>Bacillati</taxon>
        <taxon>Bacillota</taxon>
        <taxon>Clostridia</taxon>
        <taxon>Lachnospirales</taxon>
        <taxon>Lachnospiraceae</taxon>
        <taxon>Enterocloster</taxon>
    </lineage>
</organism>
<evidence type="ECO:0000313" key="1">
    <source>
        <dbReference type="EMBL" id="MBT9812059.1"/>
    </source>
</evidence>
<gene>
    <name evidence="1" type="ORF">GPL26_20780</name>
</gene>
<sequence>MLFRLGLSDNREVTVKSEKDPNALAEWINAVCGELGFVSCETPEGKSLLVRVSEIRTLTEV</sequence>
<dbReference type="AlphaFoldDB" id="A0AA41FIQ0"/>
<proteinExistence type="predicted"/>
<dbReference type="Proteomes" id="UP000708338">
    <property type="component" value="Unassembled WGS sequence"/>
</dbReference>
<accession>A0AA41FIQ0</accession>
<dbReference type="RefSeq" id="WP_117450506.1">
    <property type="nucleotide sequence ID" value="NZ_CABJDD010000002.1"/>
</dbReference>
<reference evidence="1" key="1">
    <citation type="journal article" date="2021" name="Gut Microbes">
        <title>A synthetic consortium of 100 gut commensals modulates the composition and function in a colon model of the microbiome of elderly subjects.</title>
        <authorList>
            <person name="Perez M."/>
            <person name="Ntemiri A."/>
            <person name="Tan H."/>
            <person name="Harris H.M.B."/>
            <person name="Roager H.M."/>
            <person name="Ribiere C."/>
            <person name="O'Toole P.W."/>
        </authorList>
    </citation>
    <scope>NUCLEOTIDE SEQUENCE</scope>
    <source>
        <strain evidence="1">MCC335</strain>
    </source>
</reference>